<dbReference type="InterPro" id="IPR003029">
    <property type="entry name" value="S1_domain"/>
</dbReference>
<dbReference type="NCBIfam" id="TIGR00757">
    <property type="entry name" value="RNaseEG"/>
    <property type="match status" value="1"/>
</dbReference>
<evidence type="ECO:0000256" key="8">
    <source>
        <dbReference type="ARBA" id="ARBA00022552"/>
    </source>
</evidence>
<name>A0A0H5C5E7_9ENTR</name>
<dbReference type="KEGG" id="wca:WEOB_229"/>
<dbReference type="EMBL" id="LN774881">
    <property type="protein sequence ID" value="CEN32176.1"/>
    <property type="molecule type" value="Genomic_DNA"/>
</dbReference>
<keyword evidence="12" id="KW-0699">rRNA-binding</keyword>
<evidence type="ECO:0000256" key="10">
    <source>
        <dbReference type="ARBA" id="ARBA00022722"/>
    </source>
</evidence>
<dbReference type="AlphaFoldDB" id="A0A0H5C5E7"/>
<dbReference type="Pfam" id="PF00575">
    <property type="entry name" value="S1"/>
    <property type="match status" value="1"/>
</dbReference>
<evidence type="ECO:0000256" key="14">
    <source>
        <dbReference type="ARBA" id="ARBA00022801"/>
    </source>
</evidence>
<organism evidence="19 20">
    <name type="scientific">Candidatus Westeberhardia cardiocondylae</name>
    <dbReference type="NCBI Taxonomy" id="1594731"/>
    <lineage>
        <taxon>Bacteria</taxon>
        <taxon>Pseudomonadati</taxon>
        <taxon>Pseudomonadota</taxon>
        <taxon>Gammaproteobacteria</taxon>
        <taxon>Enterobacterales</taxon>
        <taxon>Enterobacteriaceae</taxon>
        <taxon>ant endosymbionts</taxon>
        <taxon>Candidatus Westeberhardia</taxon>
    </lineage>
</organism>
<keyword evidence="16" id="KW-0694">RNA-binding</keyword>
<dbReference type="Gene3D" id="2.40.50.140">
    <property type="entry name" value="Nucleic acid-binding proteins"/>
    <property type="match status" value="1"/>
</dbReference>
<evidence type="ECO:0000256" key="1">
    <source>
        <dbReference type="ARBA" id="ARBA00001946"/>
    </source>
</evidence>
<evidence type="ECO:0000256" key="11">
    <source>
        <dbReference type="ARBA" id="ARBA00022723"/>
    </source>
</evidence>
<protein>
    <recommendedName>
        <fullName evidence="4">Ribonuclease G</fullName>
    </recommendedName>
</protein>
<keyword evidence="20" id="KW-1185">Reference proteome</keyword>
<evidence type="ECO:0000313" key="19">
    <source>
        <dbReference type="EMBL" id="CEN32176.1"/>
    </source>
</evidence>
<proteinExistence type="inferred from homology"/>
<dbReference type="GO" id="GO:0004519">
    <property type="term" value="F:endonuclease activity"/>
    <property type="evidence" value="ECO:0007669"/>
    <property type="project" value="UniProtKB-KW"/>
</dbReference>
<evidence type="ECO:0000256" key="16">
    <source>
        <dbReference type="ARBA" id="ARBA00022884"/>
    </source>
</evidence>
<keyword evidence="15" id="KW-0460">Magnesium</keyword>
<dbReference type="GO" id="GO:0046872">
    <property type="term" value="F:metal ion binding"/>
    <property type="evidence" value="ECO:0007669"/>
    <property type="project" value="UniProtKB-KW"/>
</dbReference>
<keyword evidence="7" id="KW-0997">Cell inner membrane</keyword>
<dbReference type="PATRIC" id="fig|1594731.3.peg.213"/>
<dbReference type="PANTHER" id="PTHR30001:SF1">
    <property type="entry name" value="RIBONUCLEASE E_G-LIKE PROTEIN, CHLOROPLASTIC"/>
    <property type="match status" value="1"/>
</dbReference>
<dbReference type="Pfam" id="PF20833">
    <property type="entry name" value="RNase_E_G_Thio"/>
    <property type="match status" value="1"/>
</dbReference>
<evidence type="ECO:0000259" key="18">
    <source>
        <dbReference type="PROSITE" id="PS50126"/>
    </source>
</evidence>
<keyword evidence="6" id="KW-0963">Cytoplasm</keyword>
<dbReference type="CDD" id="cd04453">
    <property type="entry name" value="S1_RNase_E"/>
    <property type="match status" value="1"/>
</dbReference>
<comment type="subcellular location">
    <subcellularLocation>
        <location evidence="2">Cytoplasm</location>
    </subcellularLocation>
</comment>
<dbReference type="GO" id="GO:0008033">
    <property type="term" value="P:tRNA processing"/>
    <property type="evidence" value="ECO:0007669"/>
    <property type="project" value="UniProtKB-KW"/>
</dbReference>
<dbReference type="SUPFAM" id="SSF50249">
    <property type="entry name" value="Nucleic acid-binding proteins"/>
    <property type="match status" value="1"/>
</dbReference>
<evidence type="ECO:0000256" key="7">
    <source>
        <dbReference type="ARBA" id="ARBA00022519"/>
    </source>
</evidence>
<gene>
    <name evidence="19" type="primary">rne</name>
    <name evidence="19" type="ORF">WEOB_229</name>
</gene>
<dbReference type="PROSITE" id="PS50126">
    <property type="entry name" value="S1"/>
    <property type="match status" value="1"/>
</dbReference>
<keyword evidence="10" id="KW-0540">Nuclease</keyword>
<evidence type="ECO:0000256" key="9">
    <source>
        <dbReference type="ARBA" id="ARBA00022694"/>
    </source>
</evidence>
<evidence type="ECO:0000256" key="2">
    <source>
        <dbReference type="ARBA" id="ARBA00004496"/>
    </source>
</evidence>
<dbReference type="GO" id="GO:0006364">
    <property type="term" value="P:rRNA processing"/>
    <property type="evidence" value="ECO:0007669"/>
    <property type="project" value="UniProtKB-KW"/>
</dbReference>
<dbReference type="Pfam" id="PF10150">
    <property type="entry name" value="RNase_E_G"/>
    <property type="match status" value="1"/>
</dbReference>
<dbReference type="InterPro" id="IPR048583">
    <property type="entry name" value="RNase_E_G_thioredoxin-like"/>
</dbReference>
<keyword evidence="9" id="KW-0819">tRNA processing</keyword>
<evidence type="ECO:0000256" key="15">
    <source>
        <dbReference type="ARBA" id="ARBA00022842"/>
    </source>
</evidence>
<evidence type="ECO:0000256" key="4">
    <source>
        <dbReference type="ARBA" id="ARBA00017719"/>
    </source>
</evidence>
<dbReference type="Gene3D" id="3.40.1260.20">
    <property type="entry name" value="Ribonuclease E, catalytic domain"/>
    <property type="match status" value="1"/>
</dbReference>
<feature type="domain" description="S1 motif" evidence="18">
    <location>
        <begin position="39"/>
        <end position="120"/>
    </location>
</feature>
<keyword evidence="8" id="KW-0698">rRNA processing</keyword>
<keyword evidence="5" id="KW-1003">Cell membrane</keyword>
<accession>A0A0H5C5E7</accession>
<dbReference type="InterPro" id="IPR012340">
    <property type="entry name" value="NA-bd_OB-fold"/>
</dbReference>
<dbReference type="GO" id="GO:0004540">
    <property type="term" value="F:RNA nuclease activity"/>
    <property type="evidence" value="ECO:0007669"/>
    <property type="project" value="InterPro"/>
</dbReference>
<dbReference type="GO" id="GO:0019843">
    <property type="term" value="F:rRNA binding"/>
    <property type="evidence" value="ECO:0007669"/>
    <property type="project" value="UniProtKB-KW"/>
</dbReference>
<evidence type="ECO:0000256" key="5">
    <source>
        <dbReference type="ARBA" id="ARBA00022475"/>
    </source>
</evidence>
<dbReference type="Proteomes" id="UP000242753">
    <property type="component" value="Chromosome I"/>
</dbReference>
<keyword evidence="13" id="KW-0255">Endonuclease</keyword>
<keyword evidence="11" id="KW-0479">Metal-binding</keyword>
<reference evidence="20" key="1">
    <citation type="submission" date="2015-01" db="EMBL/GenBank/DDBJ databases">
        <authorList>
            <person name="Manzano-Marin A."/>
            <person name="Manzano-Marin A."/>
        </authorList>
    </citation>
    <scope>NUCLEOTIDE SEQUENCE [LARGE SCALE GENOMIC DNA]</scope>
    <source>
        <strain evidence="20">obscurior</strain>
    </source>
</reference>
<dbReference type="InterPro" id="IPR004659">
    <property type="entry name" value="RNase_E/G"/>
</dbReference>
<evidence type="ECO:0000313" key="20">
    <source>
        <dbReference type="Proteomes" id="UP000242753"/>
    </source>
</evidence>
<evidence type="ECO:0000256" key="17">
    <source>
        <dbReference type="ARBA" id="ARBA00023136"/>
    </source>
</evidence>
<comment type="similarity">
    <text evidence="3">Belongs to the RNase E/G family. RNase G subfamily.</text>
</comment>
<dbReference type="InterPro" id="IPR019307">
    <property type="entry name" value="RNA-bd_AU-1/RNase_E/G"/>
</dbReference>
<dbReference type="STRING" id="1594731.WEOB_229"/>
<evidence type="ECO:0000256" key="6">
    <source>
        <dbReference type="ARBA" id="ARBA00022490"/>
    </source>
</evidence>
<dbReference type="PANTHER" id="PTHR30001">
    <property type="entry name" value="RIBONUCLEASE"/>
    <property type="match status" value="1"/>
</dbReference>
<evidence type="ECO:0000256" key="12">
    <source>
        <dbReference type="ARBA" id="ARBA00022730"/>
    </source>
</evidence>
<keyword evidence="17" id="KW-0472">Membrane</keyword>
<sequence>MKRMLINANSQEELRIALIDGKKLYDLNIKIPGYEQKKSNIYKGKITRIEPSLEAVFVNYGVEKNGFLPFKEISPEYLPIEYFLHRNKFNIRDILREGQEIIVQINKEEKRNKGAALTTFISLAGSYLVLFPNSANSGGISRRIIGKDRVELKEMLSLLNLPIGMSAIIRTAGLKKKIEVLQRDLSFQLKNWEIIKEISMNCEAPFLIHQESNIIIRAFRDYLRPDISEILIDNTQILTLAKKYITLLGRKDYINKIKFYNSEIPLFSYFQIESQIESVFQREISLPSGSSITIDTTEALTAIDINSAKSTKGNDIEETAFNTNLEATYEIARQLRLRDLSGLVVIDFIDMSPIQHHREIENCLREATKQDRARIQIGKISHFGLLELSRQRINSSIVEFKRNVCPTCKGSGTIQKNTSLSLSILKNINKKILEKNTHVSYIIAPISIISYLLSEEKKITNNTERRYRNKIHAIVDPDNCIKISKYTIFRIKKGEKFSVKNYLSQNFIK</sequence>
<evidence type="ECO:0000256" key="3">
    <source>
        <dbReference type="ARBA" id="ARBA00005663"/>
    </source>
</evidence>
<dbReference type="GO" id="GO:0005737">
    <property type="term" value="C:cytoplasm"/>
    <property type="evidence" value="ECO:0007669"/>
    <property type="project" value="UniProtKB-SubCell"/>
</dbReference>
<comment type="cofactor">
    <cofactor evidence="1">
        <name>Mg(2+)</name>
        <dbReference type="ChEBI" id="CHEBI:18420"/>
    </cofactor>
</comment>
<dbReference type="SMART" id="SM00316">
    <property type="entry name" value="S1"/>
    <property type="match status" value="1"/>
</dbReference>
<dbReference type="GO" id="GO:0016787">
    <property type="term" value="F:hydrolase activity"/>
    <property type="evidence" value="ECO:0007669"/>
    <property type="project" value="UniProtKB-KW"/>
</dbReference>
<keyword evidence="14" id="KW-0378">Hydrolase</keyword>
<evidence type="ECO:0000256" key="13">
    <source>
        <dbReference type="ARBA" id="ARBA00022759"/>
    </source>
</evidence>